<dbReference type="Pfam" id="PF09724">
    <property type="entry name" value="Dcc1"/>
    <property type="match status" value="1"/>
</dbReference>
<keyword evidence="4" id="KW-1185">Reference proteome</keyword>
<dbReference type="GO" id="GO:0000775">
    <property type="term" value="C:chromosome, centromeric region"/>
    <property type="evidence" value="ECO:0007669"/>
    <property type="project" value="TreeGrafter"/>
</dbReference>
<protein>
    <recommendedName>
        <fullName evidence="5">Sister chromatid cohesion protein DCC1</fullName>
    </recommendedName>
</protein>
<dbReference type="GO" id="GO:0031390">
    <property type="term" value="C:Ctf18 RFC-like complex"/>
    <property type="evidence" value="ECO:0007669"/>
    <property type="project" value="InterPro"/>
</dbReference>
<evidence type="ECO:0000313" key="4">
    <source>
        <dbReference type="Proteomes" id="UP001314263"/>
    </source>
</evidence>
<accession>A0AAV1I3E5</accession>
<sequence length="369" mass="40281">MSVQGSLLHRWQDKRLAFDKTVRSDWRLLETDDQLLQELIYNGVTIKGNADQEAVLCTEQATYAIKHVETTNTLFMVSGSEESHGDMGGTVSVKATSAAHLELTQSAPQLRELDTVLEATQLRGEDESASTSGQESRPPMTFDELLSVTQASAAELQVALQQRGALELDGCWRVMSAAMLGDTLEVLLLTSAQHGWGACIPLPQACEAMSADGFDPRLTAHCLRLHSHKAGAPLYEAATLDTHKVCLHFARKLLRERSKWPVHAFMQAWQSSTPEGMTVDAAMLRGEALVEGRPGAEDCILALSVADLPTEPGARFAELFAARPQWELRDLEPYLADLQVPGRSAEALLLTYARASQSHSSAAVLYSAR</sequence>
<gene>
    <name evidence="3" type="ORF">CVIRNUC_005054</name>
</gene>
<dbReference type="EMBL" id="CAUYUE010000006">
    <property type="protein sequence ID" value="CAK0780439.1"/>
    <property type="molecule type" value="Genomic_DNA"/>
</dbReference>
<name>A0AAV1I3E5_9CHLO</name>
<dbReference type="PANTHER" id="PTHR13395">
    <property type="entry name" value="SISTER CHROMATID COHESION PROTEIN DCC1-RELATED"/>
    <property type="match status" value="1"/>
</dbReference>
<evidence type="ECO:0000256" key="1">
    <source>
        <dbReference type="ARBA" id="ARBA00007017"/>
    </source>
</evidence>
<evidence type="ECO:0000313" key="3">
    <source>
        <dbReference type="EMBL" id="CAK0780439.1"/>
    </source>
</evidence>
<dbReference type="GO" id="GO:0006260">
    <property type="term" value="P:DNA replication"/>
    <property type="evidence" value="ECO:0007669"/>
    <property type="project" value="UniProtKB-KW"/>
</dbReference>
<dbReference type="GO" id="GO:0000785">
    <property type="term" value="C:chromatin"/>
    <property type="evidence" value="ECO:0007669"/>
    <property type="project" value="TreeGrafter"/>
</dbReference>
<comment type="caution">
    <text evidence="3">The sequence shown here is derived from an EMBL/GenBank/DDBJ whole genome shotgun (WGS) entry which is preliminary data.</text>
</comment>
<proteinExistence type="inferred from homology"/>
<keyword evidence="2" id="KW-0235">DNA replication</keyword>
<reference evidence="3 4" key="1">
    <citation type="submission" date="2023-10" db="EMBL/GenBank/DDBJ databases">
        <authorList>
            <person name="Maclean D."/>
            <person name="Macfadyen A."/>
        </authorList>
    </citation>
    <scope>NUCLEOTIDE SEQUENCE [LARGE SCALE GENOMIC DNA]</scope>
</reference>
<dbReference type="AlphaFoldDB" id="A0AAV1I3E5"/>
<dbReference type="PANTHER" id="PTHR13395:SF6">
    <property type="entry name" value="SISTER CHROMATID COHESION PROTEIN DCC1"/>
    <property type="match status" value="1"/>
</dbReference>
<evidence type="ECO:0008006" key="5">
    <source>
        <dbReference type="Google" id="ProtNLM"/>
    </source>
</evidence>
<comment type="similarity">
    <text evidence="1">Belongs to the DCC1 family.</text>
</comment>
<dbReference type="InterPro" id="IPR019128">
    <property type="entry name" value="Dcc1"/>
</dbReference>
<dbReference type="GO" id="GO:0034088">
    <property type="term" value="P:maintenance of mitotic sister chromatid cohesion"/>
    <property type="evidence" value="ECO:0007669"/>
    <property type="project" value="TreeGrafter"/>
</dbReference>
<organism evidence="3 4">
    <name type="scientific">Coccomyxa viridis</name>
    <dbReference type="NCBI Taxonomy" id="1274662"/>
    <lineage>
        <taxon>Eukaryota</taxon>
        <taxon>Viridiplantae</taxon>
        <taxon>Chlorophyta</taxon>
        <taxon>core chlorophytes</taxon>
        <taxon>Trebouxiophyceae</taxon>
        <taxon>Trebouxiophyceae incertae sedis</taxon>
        <taxon>Coccomyxaceae</taxon>
        <taxon>Coccomyxa</taxon>
    </lineage>
</organism>
<evidence type="ECO:0000256" key="2">
    <source>
        <dbReference type="ARBA" id="ARBA00022705"/>
    </source>
</evidence>
<dbReference type="Proteomes" id="UP001314263">
    <property type="component" value="Unassembled WGS sequence"/>
</dbReference>